<reference evidence="10 11" key="1">
    <citation type="submission" date="2024-04" db="EMBL/GenBank/DDBJ databases">
        <title>Human intestinal bacterial collection.</title>
        <authorList>
            <person name="Pauvert C."/>
            <person name="Hitch T.C.A."/>
            <person name="Clavel T."/>
        </authorList>
    </citation>
    <scope>NUCLEOTIDE SEQUENCE [LARGE SCALE GENOMIC DNA]</scope>
    <source>
        <strain evidence="10 11">CLA-SR-H026</strain>
    </source>
</reference>
<evidence type="ECO:0000256" key="5">
    <source>
        <dbReference type="ARBA" id="ARBA00022692"/>
    </source>
</evidence>
<dbReference type="PANTHER" id="PTHR22911:SF137">
    <property type="entry name" value="SOLUTE CARRIER FAMILY 35 MEMBER G2-RELATED"/>
    <property type="match status" value="1"/>
</dbReference>
<feature type="domain" description="EamA" evidence="9">
    <location>
        <begin position="2"/>
        <end position="135"/>
    </location>
</feature>
<feature type="transmembrane region" description="Helical" evidence="8">
    <location>
        <begin position="67"/>
        <end position="86"/>
    </location>
</feature>
<keyword evidence="4" id="KW-1003">Cell membrane</keyword>
<feature type="transmembrane region" description="Helical" evidence="8">
    <location>
        <begin position="122"/>
        <end position="140"/>
    </location>
</feature>
<feature type="transmembrane region" description="Helical" evidence="8">
    <location>
        <begin position="233"/>
        <end position="251"/>
    </location>
</feature>
<dbReference type="InterPro" id="IPR000620">
    <property type="entry name" value="EamA_dom"/>
</dbReference>
<feature type="transmembrane region" description="Helical" evidence="8">
    <location>
        <begin position="173"/>
        <end position="190"/>
    </location>
</feature>
<accession>A0ABV1J5P1</accession>
<keyword evidence="3" id="KW-0813">Transport</keyword>
<keyword evidence="6 8" id="KW-1133">Transmembrane helix</keyword>
<proteinExistence type="inferred from homology"/>
<keyword evidence="7 8" id="KW-0472">Membrane</keyword>
<feature type="transmembrane region" description="Helical" evidence="8">
    <location>
        <begin position="257"/>
        <end position="277"/>
    </location>
</feature>
<evidence type="ECO:0000256" key="4">
    <source>
        <dbReference type="ARBA" id="ARBA00022475"/>
    </source>
</evidence>
<evidence type="ECO:0000256" key="3">
    <source>
        <dbReference type="ARBA" id="ARBA00022448"/>
    </source>
</evidence>
<protein>
    <submittedName>
        <fullName evidence="10">EamA family transporter RarD</fullName>
    </submittedName>
</protein>
<evidence type="ECO:0000256" key="1">
    <source>
        <dbReference type="ARBA" id="ARBA00004651"/>
    </source>
</evidence>
<feature type="transmembrane region" description="Helical" evidence="8">
    <location>
        <begin position="202"/>
        <end position="221"/>
    </location>
</feature>
<keyword evidence="11" id="KW-1185">Reference proteome</keyword>
<comment type="caution">
    <text evidence="10">The sequence shown here is derived from an EMBL/GenBank/DDBJ whole genome shotgun (WGS) entry which is preliminary data.</text>
</comment>
<evidence type="ECO:0000259" key="9">
    <source>
        <dbReference type="Pfam" id="PF00892"/>
    </source>
</evidence>
<feature type="transmembrane region" description="Helical" evidence="8">
    <location>
        <begin position="37"/>
        <end position="60"/>
    </location>
</feature>
<evidence type="ECO:0000256" key="7">
    <source>
        <dbReference type="ARBA" id="ARBA00023136"/>
    </source>
</evidence>
<evidence type="ECO:0000313" key="10">
    <source>
        <dbReference type="EMBL" id="MEQ3353510.1"/>
    </source>
</evidence>
<dbReference type="NCBIfam" id="TIGR00688">
    <property type="entry name" value="rarD"/>
    <property type="match status" value="1"/>
</dbReference>
<feature type="transmembrane region" description="Helical" evidence="8">
    <location>
        <begin position="98"/>
        <end position="115"/>
    </location>
</feature>
<dbReference type="Proteomes" id="UP001481872">
    <property type="component" value="Unassembled WGS sequence"/>
</dbReference>
<sequence>MPGSLKVLACYLMWAFLVLYWPLFGAMDPLAVLSFRIIFSMLFCLIVMLILGQGPAILGLMKNKRQMLFLLLAGITITVNWGGYIIAVMTGRVIDASLAYYMYPIFSIVLGFFIYKERLRPLQWVAFVLAVLGVTVPIIAYGQVPVFAIIIGTSFAFYGAIKKQITASGMLSIFMETLMVVPVALIYLVAFSHLEGLTPRDILLIPTMGVVTTVPLLFFAVGMKDTSLSLAGVLMYINPTIQLLLGVFIMGEEFTTTHAWMFAFVWSGVALFLADGFRERKKESETK</sequence>
<feature type="domain" description="EamA" evidence="9">
    <location>
        <begin position="146"/>
        <end position="273"/>
    </location>
</feature>
<comment type="similarity">
    <text evidence="2">Belongs to the EamA transporter family.</text>
</comment>
<dbReference type="PANTHER" id="PTHR22911">
    <property type="entry name" value="ACYL-MALONYL CONDENSING ENZYME-RELATED"/>
    <property type="match status" value="1"/>
</dbReference>
<dbReference type="RefSeq" id="WP_349053848.1">
    <property type="nucleotide sequence ID" value="NZ_JBBNPS010000008.1"/>
</dbReference>
<dbReference type="Pfam" id="PF00892">
    <property type="entry name" value="EamA"/>
    <property type="match status" value="2"/>
</dbReference>
<dbReference type="InterPro" id="IPR037185">
    <property type="entry name" value="EmrE-like"/>
</dbReference>
<name>A0ABV1J5P1_9FIRM</name>
<feature type="transmembrane region" description="Helical" evidence="8">
    <location>
        <begin position="7"/>
        <end position="25"/>
    </location>
</feature>
<feature type="transmembrane region" description="Helical" evidence="8">
    <location>
        <begin position="146"/>
        <end position="161"/>
    </location>
</feature>
<comment type="subcellular location">
    <subcellularLocation>
        <location evidence="1">Cell membrane</location>
        <topology evidence="1">Multi-pass membrane protein</topology>
    </subcellularLocation>
</comment>
<dbReference type="SUPFAM" id="SSF103481">
    <property type="entry name" value="Multidrug resistance efflux transporter EmrE"/>
    <property type="match status" value="2"/>
</dbReference>
<evidence type="ECO:0000256" key="6">
    <source>
        <dbReference type="ARBA" id="ARBA00022989"/>
    </source>
</evidence>
<evidence type="ECO:0000256" key="2">
    <source>
        <dbReference type="ARBA" id="ARBA00007362"/>
    </source>
</evidence>
<gene>
    <name evidence="10" type="primary">rarD</name>
    <name evidence="10" type="ORF">AAA081_04240</name>
</gene>
<evidence type="ECO:0000313" key="11">
    <source>
        <dbReference type="Proteomes" id="UP001481872"/>
    </source>
</evidence>
<keyword evidence="5 8" id="KW-0812">Transmembrane</keyword>
<organism evidence="10 11">
    <name type="scientific">Aedoeadaptatus acetigenes</name>
    <dbReference type="NCBI Taxonomy" id="2981723"/>
    <lineage>
        <taxon>Bacteria</taxon>
        <taxon>Bacillati</taxon>
        <taxon>Bacillota</taxon>
        <taxon>Tissierellia</taxon>
        <taxon>Tissierellales</taxon>
        <taxon>Peptoniphilaceae</taxon>
        <taxon>Aedoeadaptatus</taxon>
    </lineage>
</organism>
<dbReference type="EMBL" id="JBBNPS010000008">
    <property type="protein sequence ID" value="MEQ3353510.1"/>
    <property type="molecule type" value="Genomic_DNA"/>
</dbReference>
<evidence type="ECO:0000256" key="8">
    <source>
        <dbReference type="SAM" id="Phobius"/>
    </source>
</evidence>
<dbReference type="InterPro" id="IPR004626">
    <property type="entry name" value="RarD"/>
</dbReference>